<feature type="domain" description="DUF883" evidence="3">
    <location>
        <begin position="90"/>
        <end position="112"/>
    </location>
</feature>
<evidence type="ECO:0000256" key="2">
    <source>
        <dbReference type="SAM" id="MobiDB-lite"/>
    </source>
</evidence>
<evidence type="ECO:0000313" key="5">
    <source>
        <dbReference type="EMBL" id="MBB4411025.1"/>
    </source>
</evidence>
<gene>
    <name evidence="5" type="ORF">GGE31_001496</name>
    <name evidence="4" type="ORF">GGE33_000289</name>
    <name evidence="6" type="ORF">GGE35_001496</name>
</gene>
<dbReference type="InterPro" id="IPR043605">
    <property type="entry name" value="DUF883_C"/>
</dbReference>
<keyword evidence="1" id="KW-0175">Coiled coil</keyword>
<dbReference type="GO" id="GO:0043022">
    <property type="term" value="F:ribosome binding"/>
    <property type="evidence" value="ECO:0007669"/>
    <property type="project" value="InterPro"/>
</dbReference>
<keyword evidence="8" id="KW-1185">Reference proteome</keyword>
<dbReference type="PANTHER" id="PTHR35893:SF3">
    <property type="entry name" value="INNER MEMBRANE PROTEIN"/>
    <property type="match status" value="1"/>
</dbReference>
<reference evidence="7 8" key="1">
    <citation type="submission" date="2020-08" db="EMBL/GenBank/DDBJ databases">
        <title>Genomic Encyclopedia of Type Strains, Phase IV (KMG-V): Genome sequencing to study the core and pangenomes of soil and plant-associated prokaryotes.</title>
        <authorList>
            <person name="Whitman W."/>
        </authorList>
    </citation>
    <scope>NUCLEOTIDE SEQUENCE [LARGE SCALE GENOMIC DNA]</scope>
    <source>
        <strain evidence="5 8">SEMIA 444</strain>
        <strain evidence="4 7">SEMIA 448</strain>
        <strain evidence="6 9">SEMIA 452</strain>
    </source>
</reference>
<feature type="coiled-coil region" evidence="1">
    <location>
        <begin position="21"/>
        <end position="48"/>
    </location>
</feature>
<dbReference type="EMBL" id="JACIGW010000001">
    <property type="protein sequence ID" value="MBB4346581.1"/>
    <property type="molecule type" value="Genomic_DNA"/>
</dbReference>
<dbReference type="PANTHER" id="PTHR35893">
    <property type="entry name" value="INNER MEMBRANE PROTEIN-RELATED"/>
    <property type="match status" value="1"/>
</dbReference>
<evidence type="ECO:0000256" key="1">
    <source>
        <dbReference type="SAM" id="Coils"/>
    </source>
</evidence>
<feature type="compositionally biased region" description="Low complexity" evidence="2">
    <location>
        <begin position="1"/>
        <end position="10"/>
    </location>
</feature>
<evidence type="ECO:0000313" key="7">
    <source>
        <dbReference type="Proteomes" id="UP000520770"/>
    </source>
</evidence>
<evidence type="ECO:0000313" key="9">
    <source>
        <dbReference type="Proteomes" id="UP000576087"/>
    </source>
</evidence>
<dbReference type="Proteomes" id="UP000524535">
    <property type="component" value="Unassembled WGS sequence"/>
</dbReference>
<dbReference type="EMBL" id="JACIGY010000001">
    <property type="protein sequence ID" value="MBB4411025.1"/>
    <property type="molecule type" value="Genomic_DNA"/>
</dbReference>
<evidence type="ECO:0000313" key="6">
    <source>
        <dbReference type="EMBL" id="MBB4445714.1"/>
    </source>
</evidence>
<dbReference type="AlphaFoldDB" id="A0A7W6X9V0"/>
<protein>
    <submittedName>
        <fullName evidence="5">ElaB/YqjD/DUF883 family membrane-anchored ribosome-binding protein</fullName>
    </submittedName>
</protein>
<sequence>MPASTSTTTTEFPRTGSAASTKDIELQLEQLREDIAALAKTVAAVGNEKASEMKSKAKRAAADASDASYQIAEAAKNQALTWERDLEGQIRANPLQSVAIAAGVGFLFALLSRR</sequence>
<dbReference type="Proteomes" id="UP000576087">
    <property type="component" value="Unassembled WGS sequence"/>
</dbReference>
<comment type="caution">
    <text evidence="5">The sequence shown here is derived from an EMBL/GenBank/DDBJ whole genome shotgun (WGS) entry which is preliminary data.</text>
</comment>
<accession>A0A7W6X9V0</accession>
<evidence type="ECO:0000313" key="4">
    <source>
        <dbReference type="EMBL" id="MBB4346581.1"/>
    </source>
</evidence>
<evidence type="ECO:0000313" key="8">
    <source>
        <dbReference type="Proteomes" id="UP000524535"/>
    </source>
</evidence>
<name>A0A7W6X9V0_9HYPH</name>
<dbReference type="RefSeq" id="WP_148143168.1">
    <property type="nucleotide sequence ID" value="NZ_JACIGW010000001.1"/>
</dbReference>
<organism evidence="5 8">
    <name type="scientific">Aliirhizobium cellulosilyticum</name>
    <dbReference type="NCBI Taxonomy" id="393664"/>
    <lineage>
        <taxon>Bacteria</taxon>
        <taxon>Pseudomonadati</taxon>
        <taxon>Pseudomonadota</taxon>
        <taxon>Alphaproteobacteria</taxon>
        <taxon>Hyphomicrobiales</taxon>
        <taxon>Rhizobiaceae</taxon>
        <taxon>Aliirhizobium</taxon>
    </lineage>
</organism>
<dbReference type="Pfam" id="PF19029">
    <property type="entry name" value="DUF883_C"/>
    <property type="match status" value="1"/>
</dbReference>
<evidence type="ECO:0000259" key="3">
    <source>
        <dbReference type="Pfam" id="PF19029"/>
    </source>
</evidence>
<dbReference type="EMBL" id="JACIHM010000001">
    <property type="protein sequence ID" value="MBB4445714.1"/>
    <property type="molecule type" value="Genomic_DNA"/>
</dbReference>
<dbReference type="InterPro" id="IPR010279">
    <property type="entry name" value="YqjD/ElaB"/>
</dbReference>
<proteinExistence type="predicted"/>
<dbReference type="Proteomes" id="UP000520770">
    <property type="component" value="Unassembled WGS sequence"/>
</dbReference>
<feature type="region of interest" description="Disordered" evidence="2">
    <location>
        <begin position="1"/>
        <end position="21"/>
    </location>
</feature>